<sequence length="1304" mass="142376">MLLALLLVVSLCSAARSSEPSSITIQYRVWEEQPAGTRVGRLVDDLRQRDEGGPLEDFQVVEHGKALPFSVSTRDGVVSTQGRLDREELCSGSDLCEVAFSVLYRKIGAVNCLRVRVEVMDLNDHSPSFPSALQEVEISETAGLRMRIPLDRAIDPDAGPNGLQTYSLSVNQHFALDVTVAPGGTKQAELVVIKELDREVQATFDLTLVAWDKGNPPRSGSTLVRVNIQDSNDNSPMFEDSTPTVELFEDTARGTTIINLKATDPDQGANGEVEYSLSKHARPEVHKLFYVNPQSGAVSIKAPLDYEAQTSYEVIIQARDRGPNAIATHCKLHVKLRDVNDNAPRIHMTWTPANSPVATVLEGALEDTFLALVMVSDADSGGNGKVRAQIQQGSGPFRLKRIHGDNYMIVTNGSLDREKVMQYNITVLAQDYGDPPLSCVKHLPVHVLDENDNAPVFSTSLYKASFRENNMAGYHALKVEAHDVDLEFSGRVSYFIRNPNEVETNPLSFSIHPTSGVISVQRPLDYEESHTYSFMVEAIDQGHPPLTSTASVQIDVQDVNDNYPVIKEPKPRKGVAFLSVPVNTDKGEIVTELGNDIEEGFTPLPINHSVREGLVGFLASTIQAEDPDSGLNGKLSYHITDGNPFDLFWLDQATGQLFVNTTNATELIGKTFKMNIAVSDMGSPSLTTKSTLEVTFINLKDHLKNSSPGNRGQLSFTMMMAICLGGTCLLLLLAIALVTTFCRPEKRDSRAYNCRQAESTYTSHPRRPQKNIRKSDIQLIPVIRGRKEETTEEDSEAQPLAPPPMLSDDQQSERQYTLTPSVMNTSFHSQGYPEVDSPQPATHHGRTLRKPANIELDGTLPLTPATSYRTLRKARNPSSSSSSVSRSSTLKRQTPVEREEAEPLSSASQATLRRPRTSEGRGGPDAEHRQMLRNLVRLSMAAFGDSIELSSASPEVQIHIETRREERGGGGGNLHALRDGGGLWRVRPAKDLVLCFNVKKYMRDAGKDRYGGQDCSDWQSTKDSGHGESEAGDVDWEPGRDSPIDPQLEEGLNNLLNNPGGVLEFSCDVLVKLFDSSGQKQPSLDPPQNIKTGHSQSHNGHTPTNVENRKKGGNSTVADQMKLKIALTGNDAVERADNDPNTPGVYASDRDRNVRLEAASAPGDDVFSEAGDPAWMARLSLPLGADYHDNVFVPNGPPSPESEVLPRDALDSSSFSTFGKTPEKDGPLGGALLSEVSTLFEMLMTQKADAHPGPRPDVLYRLSAAYRRSLGLDCSTNMAAGNAPRNSGNAEKRAGLAAPSGLYQ</sequence>
<keyword evidence="10" id="KW-0130">Cell adhesion</keyword>
<comment type="function">
    <text evidence="15">Cellular adhesion molecule that may play an important role in cell-cell interactions at interendothelial junctions. Acts as a regulator of cell migration, probably via increasing cell-cell adhesion. Promotes homotypic calcium-dependent aggregation and adhesion and clusters at intercellular junctions. Unable to bind to catenins, weakly associates with the cytoskeleton.</text>
</comment>
<accession>A0A5J5D590</accession>
<evidence type="ECO:0000256" key="2">
    <source>
        <dbReference type="ARBA" id="ARBA00004282"/>
    </source>
</evidence>
<feature type="domain" description="Cadherin" evidence="23">
    <location>
        <begin position="21"/>
        <end position="129"/>
    </location>
</feature>
<dbReference type="GO" id="GO:0005509">
    <property type="term" value="F:calcium ion binding"/>
    <property type="evidence" value="ECO:0007669"/>
    <property type="project" value="UniProtKB-UniRule"/>
</dbReference>
<feature type="compositionally biased region" description="Low complexity" evidence="20">
    <location>
        <begin position="878"/>
        <end position="888"/>
    </location>
</feature>
<organism evidence="24 25">
    <name type="scientific">Etheostoma spectabile</name>
    <name type="common">orangethroat darter</name>
    <dbReference type="NCBI Taxonomy" id="54343"/>
    <lineage>
        <taxon>Eukaryota</taxon>
        <taxon>Metazoa</taxon>
        <taxon>Chordata</taxon>
        <taxon>Craniata</taxon>
        <taxon>Vertebrata</taxon>
        <taxon>Euteleostomi</taxon>
        <taxon>Actinopterygii</taxon>
        <taxon>Neopterygii</taxon>
        <taxon>Teleostei</taxon>
        <taxon>Neoteleostei</taxon>
        <taxon>Acanthomorphata</taxon>
        <taxon>Eupercaria</taxon>
        <taxon>Perciformes</taxon>
        <taxon>Percoidei</taxon>
        <taxon>Percidae</taxon>
        <taxon>Etheostomatinae</taxon>
        <taxon>Etheostoma</taxon>
    </lineage>
</organism>
<evidence type="ECO:0000256" key="22">
    <source>
        <dbReference type="SAM" id="SignalP"/>
    </source>
</evidence>
<reference evidence="24 25" key="1">
    <citation type="submission" date="2019-08" db="EMBL/GenBank/DDBJ databases">
        <title>A chromosome-level genome assembly, high-density linkage maps, and genome scans reveal the genomic architecture of hybrid incompatibilities underlying speciation via character displacement in darters (Percidae: Etheostominae).</title>
        <authorList>
            <person name="Moran R.L."/>
            <person name="Catchen J.M."/>
            <person name="Fuller R.C."/>
        </authorList>
    </citation>
    <scope>NUCLEOTIDE SEQUENCE [LARGE SCALE GENOMIC DNA]</scope>
    <source>
        <strain evidence="24">EspeVRDwgs_2016</strain>
        <tissue evidence="24">Muscle</tissue>
    </source>
</reference>
<feature type="compositionally biased region" description="Polar residues" evidence="20">
    <location>
        <begin position="1089"/>
        <end position="1106"/>
    </location>
</feature>
<keyword evidence="8" id="KW-0677">Repeat</keyword>
<keyword evidence="6 21" id="KW-0812">Transmembrane</keyword>
<feature type="domain" description="Cadherin" evidence="23">
    <location>
        <begin position="352"/>
        <end position="457"/>
    </location>
</feature>
<keyword evidence="9 19" id="KW-0106">Calcium</keyword>
<dbReference type="GO" id="GO:0005576">
    <property type="term" value="C:extracellular region"/>
    <property type="evidence" value="ECO:0007669"/>
    <property type="project" value="UniProtKB-SubCell"/>
</dbReference>
<keyword evidence="4" id="KW-1003">Cell membrane</keyword>
<evidence type="ECO:0000256" key="14">
    <source>
        <dbReference type="ARBA" id="ARBA00023180"/>
    </source>
</evidence>
<evidence type="ECO:0000256" key="8">
    <source>
        <dbReference type="ARBA" id="ARBA00022737"/>
    </source>
</evidence>
<evidence type="ECO:0000256" key="18">
    <source>
        <dbReference type="ARBA" id="ARBA00082901"/>
    </source>
</evidence>
<gene>
    <name evidence="24" type="ORF">FQN60_009899</name>
</gene>
<dbReference type="Pfam" id="PF08266">
    <property type="entry name" value="Cadherin_2"/>
    <property type="match status" value="1"/>
</dbReference>
<feature type="compositionally biased region" description="Basic and acidic residues" evidence="20">
    <location>
        <begin position="916"/>
        <end position="929"/>
    </location>
</feature>
<evidence type="ECO:0000256" key="21">
    <source>
        <dbReference type="SAM" id="Phobius"/>
    </source>
</evidence>
<evidence type="ECO:0000256" key="20">
    <source>
        <dbReference type="SAM" id="MobiDB-lite"/>
    </source>
</evidence>
<feature type="signal peptide" evidence="22">
    <location>
        <begin position="1"/>
        <end position="17"/>
    </location>
</feature>
<dbReference type="FunFam" id="2.60.40.60:FF:000003">
    <property type="entry name" value="Protocadherin alpha 2"/>
    <property type="match status" value="1"/>
</dbReference>
<evidence type="ECO:0000256" key="13">
    <source>
        <dbReference type="ARBA" id="ARBA00023136"/>
    </source>
</evidence>
<comment type="caution">
    <text evidence="24">The sequence shown here is derived from an EMBL/GenBank/DDBJ whole genome shotgun (WGS) entry which is preliminary data.</text>
</comment>
<evidence type="ECO:0000313" key="24">
    <source>
        <dbReference type="EMBL" id="KAA8588554.1"/>
    </source>
</evidence>
<dbReference type="PANTHER" id="PTHR24028:SF42">
    <property type="entry name" value="PROTOCADHERIN-12"/>
    <property type="match status" value="1"/>
</dbReference>
<proteinExistence type="predicted"/>
<evidence type="ECO:0000256" key="4">
    <source>
        <dbReference type="ARBA" id="ARBA00022475"/>
    </source>
</evidence>
<dbReference type="InterPro" id="IPR015919">
    <property type="entry name" value="Cadherin-like_sf"/>
</dbReference>
<keyword evidence="12 21" id="KW-1133">Transmembrane helix</keyword>
<dbReference type="Pfam" id="PF00028">
    <property type="entry name" value="Cadherin"/>
    <property type="match status" value="5"/>
</dbReference>
<dbReference type="PRINTS" id="PR00205">
    <property type="entry name" value="CADHERIN"/>
</dbReference>
<evidence type="ECO:0000256" key="11">
    <source>
        <dbReference type="ARBA" id="ARBA00022949"/>
    </source>
</evidence>
<keyword evidence="11" id="KW-0965">Cell junction</keyword>
<keyword evidence="14" id="KW-0325">Glycoprotein</keyword>
<dbReference type="PROSITE" id="PS50268">
    <property type="entry name" value="CADHERIN_2"/>
    <property type="match status" value="6"/>
</dbReference>
<evidence type="ECO:0000256" key="9">
    <source>
        <dbReference type="ARBA" id="ARBA00022837"/>
    </source>
</evidence>
<feature type="region of interest" description="Disordered" evidence="20">
    <location>
        <begin position="1279"/>
        <end position="1304"/>
    </location>
</feature>
<dbReference type="InterPro" id="IPR020894">
    <property type="entry name" value="Cadherin_CS"/>
</dbReference>
<dbReference type="FunFam" id="2.60.40.60:FF:000007">
    <property type="entry name" value="Protocadherin alpha 2"/>
    <property type="match status" value="1"/>
</dbReference>
<feature type="chain" id="PRO_5023809131" description="Protocadherin-12" evidence="22">
    <location>
        <begin position="18"/>
        <end position="1304"/>
    </location>
</feature>
<dbReference type="FunFam" id="2.60.40.60:FF:000020">
    <property type="entry name" value="Dachsous cadherin-related 1b"/>
    <property type="match status" value="1"/>
</dbReference>
<dbReference type="PROSITE" id="PS00232">
    <property type="entry name" value="CADHERIN_1"/>
    <property type="match status" value="2"/>
</dbReference>
<feature type="compositionally biased region" description="Polar residues" evidence="20">
    <location>
        <begin position="1279"/>
        <end position="1289"/>
    </location>
</feature>
<name>A0A5J5D590_9PERO</name>
<evidence type="ECO:0000256" key="10">
    <source>
        <dbReference type="ARBA" id="ARBA00022889"/>
    </source>
</evidence>
<evidence type="ECO:0000256" key="19">
    <source>
        <dbReference type="PROSITE-ProRule" id="PRU00043"/>
    </source>
</evidence>
<dbReference type="SUPFAM" id="SSF49313">
    <property type="entry name" value="Cadherin-like"/>
    <property type="match status" value="5"/>
</dbReference>
<dbReference type="EMBL" id="VOFY01000010">
    <property type="protein sequence ID" value="KAA8588554.1"/>
    <property type="molecule type" value="Genomic_DNA"/>
</dbReference>
<feature type="domain" description="Cadherin" evidence="23">
    <location>
        <begin position="616"/>
        <end position="710"/>
    </location>
</feature>
<dbReference type="GO" id="GO:0005886">
    <property type="term" value="C:plasma membrane"/>
    <property type="evidence" value="ECO:0007669"/>
    <property type="project" value="UniProtKB-SubCell"/>
</dbReference>
<dbReference type="GO" id="GO:0009653">
    <property type="term" value="P:anatomical structure morphogenesis"/>
    <property type="evidence" value="ECO:0007669"/>
    <property type="project" value="UniProtKB-ARBA"/>
</dbReference>
<evidence type="ECO:0000256" key="3">
    <source>
        <dbReference type="ARBA" id="ARBA00004613"/>
    </source>
</evidence>
<comment type="subcellular location">
    <subcellularLocation>
        <location evidence="2">Cell junction</location>
    </subcellularLocation>
    <subcellularLocation>
        <location evidence="1">Cell membrane</location>
        <topology evidence="1">Single-pass type I membrane protein</topology>
    </subcellularLocation>
    <subcellularLocation>
        <location evidence="3">Secreted</location>
    </subcellularLocation>
</comment>
<protein>
    <recommendedName>
        <fullName evidence="16">Protocadherin-12</fullName>
    </recommendedName>
    <alternativeName>
        <fullName evidence="18">Vascular cadherin-2</fullName>
    </alternativeName>
    <alternativeName>
        <fullName evidence="17">Vascular endothelial cadherin-2</fullName>
    </alternativeName>
</protein>
<dbReference type="GO" id="GO:0070161">
    <property type="term" value="C:anchoring junction"/>
    <property type="evidence" value="ECO:0007669"/>
    <property type="project" value="UniProtKB-SubCell"/>
</dbReference>
<feature type="region of interest" description="Disordered" evidence="20">
    <location>
        <begin position="1008"/>
        <end position="1048"/>
    </location>
</feature>
<dbReference type="PANTHER" id="PTHR24028">
    <property type="entry name" value="CADHERIN-87A"/>
    <property type="match status" value="1"/>
</dbReference>
<evidence type="ECO:0000256" key="17">
    <source>
        <dbReference type="ARBA" id="ARBA00078833"/>
    </source>
</evidence>
<feature type="domain" description="Cadherin" evidence="23">
    <location>
        <begin position="130"/>
        <end position="238"/>
    </location>
</feature>
<dbReference type="Proteomes" id="UP000327493">
    <property type="component" value="Chromosome 10"/>
</dbReference>
<feature type="region of interest" description="Disordered" evidence="20">
    <location>
        <begin position="756"/>
        <end position="929"/>
    </location>
</feature>
<dbReference type="FunFam" id="2.60.40.60:FF:000190">
    <property type="entry name" value="Protocadherin 12"/>
    <property type="match status" value="1"/>
</dbReference>
<keyword evidence="7 22" id="KW-0732">Signal</keyword>
<dbReference type="InterPro" id="IPR013164">
    <property type="entry name" value="Cadherin_N"/>
</dbReference>
<feature type="region of interest" description="Disordered" evidence="20">
    <location>
        <begin position="1077"/>
        <end position="1117"/>
    </location>
</feature>
<feature type="domain" description="Cadherin" evidence="23">
    <location>
        <begin position="458"/>
        <end position="566"/>
    </location>
</feature>
<keyword evidence="25" id="KW-1185">Reference proteome</keyword>
<evidence type="ECO:0000256" key="7">
    <source>
        <dbReference type="ARBA" id="ARBA00022729"/>
    </source>
</evidence>
<evidence type="ECO:0000313" key="25">
    <source>
        <dbReference type="Proteomes" id="UP000327493"/>
    </source>
</evidence>
<dbReference type="InterPro" id="IPR002126">
    <property type="entry name" value="Cadherin-like_dom"/>
</dbReference>
<evidence type="ECO:0000256" key="6">
    <source>
        <dbReference type="ARBA" id="ARBA00022692"/>
    </source>
</evidence>
<keyword evidence="5" id="KW-0964">Secreted</keyword>
<evidence type="ECO:0000259" key="23">
    <source>
        <dbReference type="PROSITE" id="PS50268"/>
    </source>
</evidence>
<keyword evidence="13 21" id="KW-0472">Membrane</keyword>
<feature type="compositionally biased region" description="Polar residues" evidence="20">
    <location>
        <begin position="813"/>
        <end position="829"/>
    </location>
</feature>
<dbReference type="Gene3D" id="2.60.40.60">
    <property type="entry name" value="Cadherins"/>
    <property type="match status" value="6"/>
</dbReference>
<evidence type="ECO:0000256" key="5">
    <source>
        <dbReference type="ARBA" id="ARBA00022525"/>
    </source>
</evidence>
<evidence type="ECO:0000256" key="12">
    <source>
        <dbReference type="ARBA" id="ARBA00022989"/>
    </source>
</evidence>
<evidence type="ECO:0000256" key="16">
    <source>
        <dbReference type="ARBA" id="ARBA00072301"/>
    </source>
</evidence>
<evidence type="ECO:0000256" key="15">
    <source>
        <dbReference type="ARBA" id="ARBA00059072"/>
    </source>
</evidence>
<dbReference type="SMART" id="SM00112">
    <property type="entry name" value="CA"/>
    <property type="match status" value="6"/>
</dbReference>
<evidence type="ECO:0000256" key="1">
    <source>
        <dbReference type="ARBA" id="ARBA00004251"/>
    </source>
</evidence>
<feature type="domain" description="Cadherin" evidence="23">
    <location>
        <begin position="239"/>
        <end position="346"/>
    </location>
</feature>
<dbReference type="InterPro" id="IPR050174">
    <property type="entry name" value="Protocadherin/Cadherin-CA"/>
</dbReference>
<feature type="transmembrane region" description="Helical" evidence="21">
    <location>
        <begin position="716"/>
        <end position="742"/>
    </location>
</feature>
<dbReference type="FunFam" id="2.60.40.60:FF:000002">
    <property type="entry name" value="Protocadherin alpha 2"/>
    <property type="match status" value="1"/>
</dbReference>
<dbReference type="CDD" id="cd11304">
    <property type="entry name" value="Cadherin_repeat"/>
    <property type="match status" value="6"/>
</dbReference>
<dbReference type="GO" id="GO:0007156">
    <property type="term" value="P:homophilic cell adhesion via plasma membrane adhesion molecules"/>
    <property type="evidence" value="ECO:0007669"/>
    <property type="project" value="InterPro"/>
</dbReference>